<dbReference type="AlphaFoldDB" id="G4QD07"/>
<dbReference type="PANTHER" id="PTHR30373">
    <property type="entry name" value="UPF0603 PROTEIN YGCG"/>
    <property type="match status" value="1"/>
</dbReference>
<dbReference type="KEGG" id="tas:TASI_0033"/>
<dbReference type="Pfam" id="PF04536">
    <property type="entry name" value="TPM_phosphatase"/>
    <property type="match status" value="1"/>
</dbReference>
<reference evidence="2 3" key="2">
    <citation type="journal article" date="2012" name="PLoS ONE">
        <title>Genomic characterization of the taylorella genus.</title>
        <authorList>
            <person name="Hebert L."/>
            <person name="Moumen B."/>
            <person name="Pons N."/>
            <person name="Duquesne F."/>
            <person name="Breuil M.F."/>
            <person name="Goux D."/>
            <person name="Batto J.M."/>
            <person name="Laugier C."/>
            <person name="Renault P."/>
            <person name="Petry S."/>
        </authorList>
    </citation>
    <scope>NUCLEOTIDE SEQUENCE [LARGE SCALE GENOMIC DNA]</scope>
    <source>
        <strain evidence="2 3">MCE3</strain>
    </source>
</reference>
<reference key="1">
    <citation type="submission" date="2011-09" db="EMBL/GenBank/DDBJ databases">
        <title>Genomic characterization of the Taylorella genus.</title>
        <authorList>
            <person name="Hebert L."/>
            <person name="Moumen B."/>
            <person name="Pons N."/>
            <person name="Duquesne F."/>
            <person name="Breuil M.-F."/>
            <person name="Goux D."/>
            <person name="Batto J.-M."/>
            <person name="Renault P."/>
            <person name="Laugier C."/>
            <person name="Petry S."/>
        </authorList>
    </citation>
    <scope>NUCLEOTIDE SEQUENCE</scope>
    <source>
        <strain>MCE3</strain>
    </source>
</reference>
<dbReference type="Proteomes" id="UP000009284">
    <property type="component" value="Chromosome"/>
</dbReference>
<dbReference type="HOGENOM" id="CLU_086382_1_0_4"/>
<evidence type="ECO:0000313" key="2">
    <source>
        <dbReference type="EMBL" id="AEP35824.1"/>
    </source>
</evidence>
<dbReference type="InterPro" id="IPR007621">
    <property type="entry name" value="TPM_dom"/>
</dbReference>
<dbReference type="EMBL" id="CP003059">
    <property type="protein sequence ID" value="AEP35824.1"/>
    <property type="molecule type" value="Genomic_DNA"/>
</dbReference>
<sequence length="165" mass="18564">MAGNKLINSLGITQLSGVLIKRKYFNDRAVAELESYIRESETKHKAELVVAIETLPPSGQTLSQERALEVFGRLRVWDTPLNSGVLLYINLSVRTIEIIADRGIEVSNASWQSVCSGISTHFAQKQYMIGLKKGIEEITELLAENHMEDIENPEENRLSNKPHFL</sequence>
<evidence type="ECO:0000313" key="3">
    <source>
        <dbReference type="Proteomes" id="UP000009284"/>
    </source>
</evidence>
<dbReference type="PANTHER" id="PTHR30373:SF8">
    <property type="entry name" value="BLL7265 PROTEIN"/>
    <property type="match status" value="1"/>
</dbReference>
<gene>
    <name evidence="2" type="ordered locus">TASI_0033</name>
</gene>
<protein>
    <recommendedName>
        <fullName evidence="1">TPM domain-containing protein</fullName>
    </recommendedName>
</protein>
<dbReference type="Gene3D" id="3.10.310.50">
    <property type="match status" value="1"/>
</dbReference>
<name>G4QD07_TAYAM</name>
<accession>G4QD07</accession>
<dbReference type="STRING" id="1008459.TASI_0033"/>
<feature type="domain" description="TPM" evidence="1">
    <location>
        <begin position="23"/>
        <end position="140"/>
    </location>
</feature>
<dbReference type="eggNOG" id="COG3762">
    <property type="taxonomic scope" value="Bacteria"/>
</dbReference>
<organism evidence="2 3">
    <name type="scientific">Taylorella asinigenitalis (strain MCE3)</name>
    <dbReference type="NCBI Taxonomy" id="1008459"/>
    <lineage>
        <taxon>Bacteria</taxon>
        <taxon>Pseudomonadati</taxon>
        <taxon>Pseudomonadota</taxon>
        <taxon>Betaproteobacteria</taxon>
        <taxon>Burkholderiales</taxon>
        <taxon>Alcaligenaceae</taxon>
        <taxon>Taylorella</taxon>
    </lineage>
</organism>
<keyword evidence="3" id="KW-1185">Reference proteome</keyword>
<proteinExistence type="predicted"/>
<evidence type="ECO:0000259" key="1">
    <source>
        <dbReference type="Pfam" id="PF04536"/>
    </source>
</evidence>
<dbReference type="OrthoDB" id="5683663at2"/>